<evidence type="ECO:0000313" key="1">
    <source>
        <dbReference type="EMBL" id="KAI5654160.1"/>
    </source>
</evidence>
<gene>
    <name evidence="1" type="ORF">M9H77_31347</name>
</gene>
<reference evidence="2" key="1">
    <citation type="journal article" date="2023" name="Nat. Plants">
        <title>Single-cell RNA sequencing provides a high-resolution roadmap for understanding the multicellular compartmentation of specialized metabolism.</title>
        <authorList>
            <person name="Sun S."/>
            <person name="Shen X."/>
            <person name="Li Y."/>
            <person name="Li Y."/>
            <person name="Wang S."/>
            <person name="Li R."/>
            <person name="Zhang H."/>
            <person name="Shen G."/>
            <person name="Guo B."/>
            <person name="Wei J."/>
            <person name="Xu J."/>
            <person name="St-Pierre B."/>
            <person name="Chen S."/>
            <person name="Sun C."/>
        </authorList>
    </citation>
    <scope>NUCLEOTIDE SEQUENCE [LARGE SCALE GENOMIC DNA]</scope>
</reference>
<keyword evidence="2" id="KW-1185">Reference proteome</keyword>
<evidence type="ECO:0000313" key="2">
    <source>
        <dbReference type="Proteomes" id="UP001060085"/>
    </source>
</evidence>
<dbReference type="Proteomes" id="UP001060085">
    <property type="component" value="Linkage Group LG07"/>
</dbReference>
<accession>A0ACB9ZZU2</accession>
<organism evidence="1 2">
    <name type="scientific">Catharanthus roseus</name>
    <name type="common">Madagascar periwinkle</name>
    <name type="synonym">Vinca rosea</name>
    <dbReference type="NCBI Taxonomy" id="4058"/>
    <lineage>
        <taxon>Eukaryota</taxon>
        <taxon>Viridiplantae</taxon>
        <taxon>Streptophyta</taxon>
        <taxon>Embryophyta</taxon>
        <taxon>Tracheophyta</taxon>
        <taxon>Spermatophyta</taxon>
        <taxon>Magnoliopsida</taxon>
        <taxon>eudicotyledons</taxon>
        <taxon>Gunneridae</taxon>
        <taxon>Pentapetalae</taxon>
        <taxon>asterids</taxon>
        <taxon>lamiids</taxon>
        <taxon>Gentianales</taxon>
        <taxon>Apocynaceae</taxon>
        <taxon>Rauvolfioideae</taxon>
        <taxon>Vinceae</taxon>
        <taxon>Catharanthinae</taxon>
        <taxon>Catharanthus</taxon>
    </lineage>
</organism>
<sequence>MEGDRSWIYRRTMPGVMGISSEFQLGVKCDVQTRISNEFSMWFREDVNGKKSVNASNSECLKCSIWGTSKRFIHKKEVPIVLHITVVYGLKEAEEFQSESPPGTSPSPMASTMVETSTPPAATSIPTGTSTPPAAASTPPQSDCAKVITKIMKAHFVEAHPCFGKSSGKTGYRGVVTRGSTSTTVVGEDGRGLRTVETVCPTISVEGTAKYRELKANAKRLHIETGSPILTVEQLMFKAVDGNNEGHVFGLESQSAVVTIERQIGNSSSSVPSASFAAVHKACIERERRLWG</sequence>
<proteinExistence type="predicted"/>
<dbReference type="EMBL" id="CM044707">
    <property type="protein sequence ID" value="KAI5654160.1"/>
    <property type="molecule type" value="Genomic_DNA"/>
</dbReference>
<name>A0ACB9ZZU2_CATRO</name>
<protein>
    <submittedName>
        <fullName evidence="1">Uncharacterized protein</fullName>
    </submittedName>
</protein>
<comment type="caution">
    <text evidence="1">The sequence shown here is derived from an EMBL/GenBank/DDBJ whole genome shotgun (WGS) entry which is preliminary data.</text>
</comment>